<name>A0ABD0M2W7_9CAEN</name>
<proteinExistence type="predicted"/>
<reference evidence="2 3" key="1">
    <citation type="journal article" date="2023" name="Sci. Data">
        <title>Genome assembly of the Korean intertidal mud-creeper Batillaria attramentaria.</title>
        <authorList>
            <person name="Patra A.K."/>
            <person name="Ho P.T."/>
            <person name="Jun S."/>
            <person name="Lee S.J."/>
            <person name="Kim Y."/>
            <person name="Won Y.J."/>
        </authorList>
    </citation>
    <scope>NUCLEOTIDE SEQUENCE [LARGE SCALE GENOMIC DNA]</scope>
    <source>
        <strain evidence="2">Wonlab-2016</strain>
    </source>
</reference>
<dbReference type="AlphaFoldDB" id="A0ABD0M2W7"/>
<dbReference type="EMBL" id="JACVVK020000009">
    <property type="protein sequence ID" value="KAK7505636.1"/>
    <property type="molecule type" value="Genomic_DNA"/>
</dbReference>
<comment type="caution">
    <text evidence="2">The sequence shown here is derived from an EMBL/GenBank/DDBJ whole genome shotgun (WGS) entry which is preliminary data.</text>
</comment>
<evidence type="ECO:0000313" key="3">
    <source>
        <dbReference type="Proteomes" id="UP001519460"/>
    </source>
</evidence>
<feature type="non-terminal residue" evidence="2">
    <location>
        <position position="79"/>
    </location>
</feature>
<accession>A0ABD0M2W7</accession>
<gene>
    <name evidence="2" type="ORF">BaRGS_00002907</name>
</gene>
<sequence length="79" mass="8654">MNHRRADHLRDIFLTIRALRKNGQCCKNDAVASILSVAARRESYLSCLFKVVPTTAKSTLGTSLQNDRSAASTGTNEMA</sequence>
<keyword evidence="3" id="KW-1185">Reference proteome</keyword>
<evidence type="ECO:0000313" key="2">
    <source>
        <dbReference type="EMBL" id="KAK7505636.1"/>
    </source>
</evidence>
<evidence type="ECO:0000256" key="1">
    <source>
        <dbReference type="SAM" id="MobiDB-lite"/>
    </source>
</evidence>
<feature type="region of interest" description="Disordered" evidence="1">
    <location>
        <begin position="60"/>
        <end position="79"/>
    </location>
</feature>
<organism evidence="2 3">
    <name type="scientific">Batillaria attramentaria</name>
    <dbReference type="NCBI Taxonomy" id="370345"/>
    <lineage>
        <taxon>Eukaryota</taxon>
        <taxon>Metazoa</taxon>
        <taxon>Spiralia</taxon>
        <taxon>Lophotrochozoa</taxon>
        <taxon>Mollusca</taxon>
        <taxon>Gastropoda</taxon>
        <taxon>Caenogastropoda</taxon>
        <taxon>Sorbeoconcha</taxon>
        <taxon>Cerithioidea</taxon>
        <taxon>Batillariidae</taxon>
        <taxon>Batillaria</taxon>
    </lineage>
</organism>
<dbReference type="Proteomes" id="UP001519460">
    <property type="component" value="Unassembled WGS sequence"/>
</dbReference>
<protein>
    <submittedName>
        <fullName evidence="2">Uncharacterized protein</fullName>
    </submittedName>
</protein>